<feature type="domain" description="FAD dependent oxidoreductase" evidence="6">
    <location>
        <begin position="6"/>
        <end position="349"/>
    </location>
</feature>
<dbReference type="Gene3D" id="3.50.50.60">
    <property type="entry name" value="FAD/NAD(P)-binding domain"/>
    <property type="match status" value="1"/>
</dbReference>
<organism evidence="7 8">
    <name type="scientific">Paenibacillus terreus</name>
    <dbReference type="NCBI Taxonomy" id="1387834"/>
    <lineage>
        <taxon>Bacteria</taxon>
        <taxon>Bacillati</taxon>
        <taxon>Bacillota</taxon>
        <taxon>Bacilli</taxon>
        <taxon>Bacillales</taxon>
        <taxon>Paenibacillaceae</taxon>
        <taxon>Paenibacillus</taxon>
    </lineage>
</organism>
<proteinExistence type="predicted"/>
<dbReference type="SUPFAM" id="SSF54373">
    <property type="entry name" value="FAD-linked reductases, C-terminal domain"/>
    <property type="match status" value="1"/>
</dbReference>
<keyword evidence="3 7" id="KW-0560">Oxidoreductase</keyword>
<reference evidence="7 8" key="1">
    <citation type="submission" date="2024-09" db="EMBL/GenBank/DDBJ databases">
        <authorList>
            <person name="Ruan L."/>
        </authorList>
    </citation>
    <scope>NUCLEOTIDE SEQUENCE [LARGE SCALE GENOMIC DNA]</scope>
    <source>
        <strain evidence="7 8">D33</strain>
    </source>
</reference>
<evidence type="ECO:0000256" key="2">
    <source>
        <dbReference type="ARBA" id="ARBA00022977"/>
    </source>
</evidence>
<dbReference type="GO" id="GO:0043799">
    <property type="term" value="F:glycine oxidase activity"/>
    <property type="evidence" value="ECO:0007669"/>
    <property type="project" value="UniProtKB-EC"/>
</dbReference>
<name>A0ABV5B2X7_9BACL</name>
<evidence type="ECO:0000256" key="5">
    <source>
        <dbReference type="ARBA" id="ARBA00050018"/>
    </source>
</evidence>
<sequence length="380" mass="40289">MCYSADCTVIGAGVIGSSIAYQLAKRGFKTMLIEKSVPGQGATRAAAGMLAAECEVFAHPQLAALALRSRDQFEKLVRELEELTGLATGYTTTGFVIPARTQEDAARLSAMAGSKDGSAAEWWDAAEISRRIPGLSGQALGGLFRERETQLLPQRLAQALVTGAEKYSAELLTDTAAEDILIMDGKVRGVRTSRGDIACPNVVIAGGHDASKLLDNYGISPGMYPVKGEVVAVAMPARPLKYTLYAEDVYLVPKPDGELWIGATSRPHEWGTDVSAGGLMQLLSRAAAWLPDIEESSFLRAWAGLRPQTKDGLPLIGPVPDAAGLYAACGHYRNGILLSAATGEAIAEMMTGRTAEQLNLTALSPDRMKRQPAASEGGLR</sequence>
<comment type="pathway">
    <text evidence="1">Cofactor biosynthesis; thiamine diphosphate biosynthesis.</text>
</comment>
<dbReference type="Proteomes" id="UP001580407">
    <property type="component" value="Unassembled WGS sequence"/>
</dbReference>
<evidence type="ECO:0000256" key="3">
    <source>
        <dbReference type="ARBA" id="ARBA00023002"/>
    </source>
</evidence>
<evidence type="ECO:0000256" key="4">
    <source>
        <dbReference type="ARBA" id="ARBA00049872"/>
    </source>
</evidence>
<gene>
    <name evidence="7" type="primary">thiO</name>
    <name evidence="7" type="ORF">ACE3NQ_02995</name>
</gene>
<evidence type="ECO:0000256" key="1">
    <source>
        <dbReference type="ARBA" id="ARBA00004948"/>
    </source>
</evidence>
<keyword evidence="2" id="KW-0784">Thiamine biosynthesis</keyword>
<keyword evidence="8" id="KW-1185">Reference proteome</keyword>
<dbReference type="Gene3D" id="3.30.9.10">
    <property type="entry name" value="D-Amino Acid Oxidase, subunit A, domain 2"/>
    <property type="match status" value="1"/>
</dbReference>
<evidence type="ECO:0000313" key="7">
    <source>
        <dbReference type="EMBL" id="MFB5679885.1"/>
    </source>
</evidence>
<dbReference type="PANTHER" id="PTHR13847">
    <property type="entry name" value="SARCOSINE DEHYDROGENASE-RELATED"/>
    <property type="match status" value="1"/>
</dbReference>
<evidence type="ECO:0000259" key="6">
    <source>
        <dbReference type="Pfam" id="PF01266"/>
    </source>
</evidence>
<dbReference type="NCBIfam" id="TIGR02352">
    <property type="entry name" value="thiamin_ThiO"/>
    <property type="match status" value="1"/>
</dbReference>
<evidence type="ECO:0000313" key="8">
    <source>
        <dbReference type="Proteomes" id="UP001580407"/>
    </source>
</evidence>
<comment type="caution">
    <text evidence="7">The sequence shown here is derived from an EMBL/GenBank/DDBJ whole genome shotgun (WGS) entry which is preliminary data.</text>
</comment>
<comment type="catalytic activity">
    <reaction evidence="4">
        <text>glycine + O2 + H2O = glyoxylate + H2O2 + NH4(+)</text>
        <dbReference type="Rhea" id="RHEA:11532"/>
        <dbReference type="ChEBI" id="CHEBI:15377"/>
        <dbReference type="ChEBI" id="CHEBI:15379"/>
        <dbReference type="ChEBI" id="CHEBI:16240"/>
        <dbReference type="ChEBI" id="CHEBI:28938"/>
        <dbReference type="ChEBI" id="CHEBI:36655"/>
        <dbReference type="ChEBI" id="CHEBI:57305"/>
        <dbReference type="EC" id="1.4.3.19"/>
    </reaction>
</comment>
<dbReference type="InterPro" id="IPR012727">
    <property type="entry name" value="Gly_oxidase_ThiO"/>
</dbReference>
<dbReference type="RefSeq" id="WP_375523708.1">
    <property type="nucleotide sequence ID" value="NZ_JBHILM010000002.1"/>
</dbReference>
<dbReference type="InterPro" id="IPR006076">
    <property type="entry name" value="FAD-dep_OxRdtase"/>
</dbReference>
<dbReference type="SUPFAM" id="SSF51905">
    <property type="entry name" value="FAD/NAD(P)-binding domain"/>
    <property type="match status" value="1"/>
</dbReference>
<dbReference type="EC" id="1.4.3.19" evidence="5"/>
<accession>A0ABV5B2X7</accession>
<protein>
    <recommendedName>
        <fullName evidence="5">glycine oxidase</fullName>
        <ecNumber evidence="5">1.4.3.19</ecNumber>
    </recommendedName>
</protein>
<dbReference type="EMBL" id="JBHILM010000002">
    <property type="protein sequence ID" value="MFB5679885.1"/>
    <property type="molecule type" value="Genomic_DNA"/>
</dbReference>
<dbReference type="Pfam" id="PF01266">
    <property type="entry name" value="DAO"/>
    <property type="match status" value="1"/>
</dbReference>
<dbReference type="InterPro" id="IPR036188">
    <property type="entry name" value="FAD/NAD-bd_sf"/>
</dbReference>
<dbReference type="PANTHER" id="PTHR13847:SF289">
    <property type="entry name" value="GLYCINE OXIDASE"/>
    <property type="match status" value="1"/>
</dbReference>